<reference evidence="2" key="2">
    <citation type="submission" date="2023-05" db="EMBL/GenBank/DDBJ databases">
        <authorList>
            <consortium name="Lawrence Berkeley National Laboratory"/>
            <person name="Steindorff A."/>
            <person name="Hensen N."/>
            <person name="Bonometti L."/>
            <person name="Westerberg I."/>
            <person name="Brannstrom I.O."/>
            <person name="Guillou S."/>
            <person name="Cros-Aarteil S."/>
            <person name="Calhoun S."/>
            <person name="Haridas S."/>
            <person name="Kuo A."/>
            <person name="Mondo S."/>
            <person name="Pangilinan J."/>
            <person name="Riley R."/>
            <person name="Labutti K."/>
            <person name="Andreopoulos B."/>
            <person name="Lipzen A."/>
            <person name="Chen C."/>
            <person name="Yanf M."/>
            <person name="Daum C."/>
            <person name="Ng V."/>
            <person name="Clum A."/>
            <person name="Ohm R."/>
            <person name="Martin F."/>
            <person name="Silar P."/>
            <person name="Natvig D."/>
            <person name="Lalanne C."/>
            <person name="Gautier V."/>
            <person name="Ament-Velasquez S.L."/>
            <person name="Kruys A."/>
            <person name="Hutchinson M.I."/>
            <person name="Powell A.J."/>
            <person name="Barry K."/>
            <person name="Miller A.N."/>
            <person name="Grigoriev I.V."/>
            <person name="Debuchy R."/>
            <person name="Gladieux P."/>
            <person name="Thoren M.H."/>
            <person name="Johannesson H."/>
        </authorList>
    </citation>
    <scope>NUCLEOTIDE SEQUENCE</scope>
    <source>
        <strain evidence="2">CBS 123565</strain>
    </source>
</reference>
<accession>A0AAN6UEP7</accession>
<comment type="caution">
    <text evidence="2">The sequence shown here is derived from an EMBL/GenBank/DDBJ whole genome shotgun (WGS) entry which is preliminary data.</text>
</comment>
<feature type="region of interest" description="Disordered" evidence="1">
    <location>
        <begin position="1"/>
        <end position="52"/>
    </location>
</feature>
<reference evidence="2" key="1">
    <citation type="journal article" date="2023" name="Mol. Phylogenet. Evol.">
        <title>Genome-scale phylogeny and comparative genomics of the fungal order Sordariales.</title>
        <authorList>
            <person name="Hensen N."/>
            <person name="Bonometti L."/>
            <person name="Westerberg I."/>
            <person name="Brannstrom I.O."/>
            <person name="Guillou S."/>
            <person name="Cros-Aarteil S."/>
            <person name="Calhoun S."/>
            <person name="Haridas S."/>
            <person name="Kuo A."/>
            <person name="Mondo S."/>
            <person name="Pangilinan J."/>
            <person name="Riley R."/>
            <person name="LaButti K."/>
            <person name="Andreopoulos B."/>
            <person name="Lipzen A."/>
            <person name="Chen C."/>
            <person name="Yan M."/>
            <person name="Daum C."/>
            <person name="Ng V."/>
            <person name="Clum A."/>
            <person name="Steindorff A."/>
            <person name="Ohm R.A."/>
            <person name="Martin F."/>
            <person name="Silar P."/>
            <person name="Natvig D.O."/>
            <person name="Lalanne C."/>
            <person name="Gautier V."/>
            <person name="Ament-Velasquez S.L."/>
            <person name="Kruys A."/>
            <person name="Hutchinson M.I."/>
            <person name="Powell A.J."/>
            <person name="Barry K."/>
            <person name="Miller A.N."/>
            <person name="Grigoriev I.V."/>
            <person name="Debuchy R."/>
            <person name="Gladieux P."/>
            <person name="Hiltunen Thoren M."/>
            <person name="Johannesson H."/>
        </authorList>
    </citation>
    <scope>NUCLEOTIDE SEQUENCE</scope>
    <source>
        <strain evidence="2">CBS 123565</strain>
    </source>
</reference>
<sequence>MASNAPNKERQPSGWPMRAGPADNPPRARHGIYAEHRHHPSSHGWGGGERRSTLITGMSSEEARPHLRFLRGFSDRCPIQSLQSSLANEKKGSAGVSAEGSVDRITVSSHAAQALVAQQRVAHG</sequence>
<name>A0AAN6UEP7_9PEZI</name>
<evidence type="ECO:0000313" key="3">
    <source>
        <dbReference type="Proteomes" id="UP001304895"/>
    </source>
</evidence>
<protein>
    <submittedName>
        <fullName evidence="2">Uncharacterized protein</fullName>
    </submittedName>
</protein>
<keyword evidence="3" id="KW-1185">Reference proteome</keyword>
<gene>
    <name evidence="2" type="ORF">BT67DRAFT_159345</name>
</gene>
<dbReference type="EMBL" id="MU853426">
    <property type="protein sequence ID" value="KAK4131246.1"/>
    <property type="molecule type" value="Genomic_DNA"/>
</dbReference>
<organism evidence="2 3">
    <name type="scientific">Trichocladium antarcticum</name>
    <dbReference type="NCBI Taxonomy" id="1450529"/>
    <lineage>
        <taxon>Eukaryota</taxon>
        <taxon>Fungi</taxon>
        <taxon>Dikarya</taxon>
        <taxon>Ascomycota</taxon>
        <taxon>Pezizomycotina</taxon>
        <taxon>Sordariomycetes</taxon>
        <taxon>Sordariomycetidae</taxon>
        <taxon>Sordariales</taxon>
        <taxon>Chaetomiaceae</taxon>
        <taxon>Trichocladium</taxon>
    </lineage>
</organism>
<proteinExistence type="predicted"/>
<evidence type="ECO:0000256" key="1">
    <source>
        <dbReference type="SAM" id="MobiDB-lite"/>
    </source>
</evidence>
<evidence type="ECO:0000313" key="2">
    <source>
        <dbReference type="EMBL" id="KAK4131246.1"/>
    </source>
</evidence>
<dbReference type="Proteomes" id="UP001304895">
    <property type="component" value="Unassembled WGS sequence"/>
</dbReference>
<dbReference type="AlphaFoldDB" id="A0AAN6UEP7"/>